<comment type="subcellular location">
    <subcellularLocation>
        <location evidence="1">Cell envelope</location>
    </subcellularLocation>
    <subcellularLocation>
        <location evidence="12">Cell membrane</location>
        <topology evidence="12">Lipid-anchor</topology>
        <topology evidence="12">GPI-anchor</topology>
    </subcellularLocation>
    <subcellularLocation>
        <location evidence="2">Membrane</location>
        <topology evidence="2">Lipid-anchor</topology>
        <topology evidence="2">GPI-anchor</topology>
    </subcellularLocation>
</comment>
<evidence type="ECO:0000256" key="4">
    <source>
        <dbReference type="ARBA" id="ARBA00022622"/>
    </source>
</evidence>
<dbReference type="Pfam" id="PF03198">
    <property type="entry name" value="Glyco_hydro_72"/>
    <property type="match status" value="1"/>
</dbReference>
<keyword evidence="9" id="KW-0325">Glycoprotein</keyword>
<comment type="similarity">
    <text evidence="3 12">Belongs to the glycosyl hydrolase 72 family.</text>
</comment>
<dbReference type="EC" id="2.4.1.-" evidence="12"/>
<evidence type="ECO:0000313" key="14">
    <source>
        <dbReference type="Proteomes" id="UP000187013"/>
    </source>
</evidence>
<dbReference type="GO" id="GO:0009277">
    <property type="term" value="C:fungal-type cell wall"/>
    <property type="evidence" value="ECO:0007669"/>
    <property type="project" value="UniProtKB-ARBA"/>
</dbReference>
<dbReference type="InterPro" id="IPR017853">
    <property type="entry name" value="GH"/>
</dbReference>
<feature type="signal peptide" evidence="12">
    <location>
        <begin position="1"/>
        <end position="18"/>
    </location>
</feature>
<evidence type="ECO:0000256" key="1">
    <source>
        <dbReference type="ARBA" id="ARBA00004196"/>
    </source>
</evidence>
<keyword evidence="10 12" id="KW-0449">Lipoprotein</keyword>
<dbReference type="FunFam" id="3.20.20.80:FF:000032">
    <property type="entry name" value="1,3-beta-glucanosyltransferase"/>
    <property type="match status" value="1"/>
</dbReference>
<dbReference type="AlphaFoldDB" id="A0A1Q3A7J5"/>
<dbReference type="SUPFAM" id="SSF51445">
    <property type="entry name" value="(Trans)glycosidases"/>
    <property type="match status" value="1"/>
</dbReference>
<comment type="caution">
    <text evidence="13">The sequence shown here is derived from an EMBL/GenBank/DDBJ whole genome shotgun (WGS) entry which is preliminary data.</text>
</comment>
<keyword evidence="8" id="KW-1015">Disulfide bond</keyword>
<evidence type="ECO:0000256" key="10">
    <source>
        <dbReference type="ARBA" id="ARBA00023288"/>
    </source>
</evidence>
<evidence type="ECO:0000256" key="7">
    <source>
        <dbReference type="ARBA" id="ARBA00023136"/>
    </source>
</evidence>
<dbReference type="GO" id="GO:0071970">
    <property type="term" value="P:fungal-type cell wall (1-&gt;3)-beta-D-glucan biosynthetic process"/>
    <property type="evidence" value="ECO:0007669"/>
    <property type="project" value="TreeGrafter"/>
</dbReference>
<evidence type="ECO:0000256" key="9">
    <source>
        <dbReference type="ARBA" id="ARBA00023180"/>
    </source>
</evidence>
<name>A0A1Q3A7J5_ZYGRO</name>
<feature type="chain" id="PRO_5011810601" description="1,3-beta-glucanosyltransferase" evidence="12">
    <location>
        <begin position="19"/>
        <end position="534"/>
    </location>
</feature>
<evidence type="ECO:0000256" key="6">
    <source>
        <dbReference type="ARBA" id="ARBA00022729"/>
    </source>
</evidence>
<accession>A0A1Q3A7J5</accession>
<dbReference type="Proteomes" id="UP000187013">
    <property type="component" value="Unassembled WGS sequence"/>
</dbReference>
<keyword evidence="5 12" id="KW-0808">Transferase</keyword>
<evidence type="ECO:0000256" key="12">
    <source>
        <dbReference type="RuleBase" id="RU361209"/>
    </source>
</evidence>
<evidence type="ECO:0000256" key="11">
    <source>
        <dbReference type="ARBA" id="ARBA00023316"/>
    </source>
</evidence>
<sequence>MLSFVVFLAVVLAVPARAMLPLQIQSHRLIKATSPKNDPQENEVFFIKGIDYQPGGSSGFSSDTDHDLLSEPSQCARDIFAFQQLGVNTVRIYQLNPELNHDECMTMLNNAGIYVVLDVNSGNTGEHLNRADPKGTYNAQYLSRVFKFIEAFKNYPNVLGFFSGNEVINDDENYAEIDPPFIRAIQRDMKQYILRHSNRTIPVGYSAADNTALRLATFKYLQCNSWDGTNISQELDESRSDFYGLNSYQWCSGSSNWQSSGYRELAKTFSGAKIPVIFSEYGCNQKSPRIFDEVSQGLYGGLKETFSGGLVYEYSEEANSYGVVSIDDADKSLTYKKDFANLAYQFTRLNLPRTKQSELSDASVSKCDAAEINAIYKNFGTEDFEIPEQPPEITFMIEHGVTDVTPGSIISNYSDPTKLDYEVNDVKGNRIKPVLIWDESNKINDFFHRPKILNRTFSSPAYQRKNITRNPNSPTTAEKASIASINKIGSSKELRTTTFKATASGIKKSKAQAAELQVKAGTIFGIIAVLLSIV</sequence>
<evidence type="ECO:0000256" key="5">
    <source>
        <dbReference type="ARBA" id="ARBA00022679"/>
    </source>
</evidence>
<reference evidence="13 14" key="1">
    <citation type="submission" date="2016-08" db="EMBL/GenBank/DDBJ databases">
        <title>Draft genome sequence of allopolyploid Zygosaccharomyces rouxii.</title>
        <authorList>
            <person name="Watanabe J."/>
            <person name="Uehara K."/>
            <person name="Mogi Y."/>
            <person name="Tsukioka Y."/>
        </authorList>
    </citation>
    <scope>NUCLEOTIDE SEQUENCE [LARGE SCALE GENOMIC DNA]</scope>
    <source>
        <strain evidence="13 14">NBRC 110957</strain>
    </source>
</reference>
<evidence type="ECO:0000256" key="8">
    <source>
        <dbReference type="ARBA" id="ARBA00023157"/>
    </source>
</evidence>
<keyword evidence="6 12" id="KW-0732">Signal</keyword>
<dbReference type="EMBL" id="BDGX01000032">
    <property type="protein sequence ID" value="GAV51705.1"/>
    <property type="molecule type" value="Genomic_DNA"/>
</dbReference>
<dbReference type="GO" id="GO:0016740">
    <property type="term" value="F:transferase activity"/>
    <property type="evidence" value="ECO:0007669"/>
    <property type="project" value="UniProtKB-KW"/>
</dbReference>
<protein>
    <recommendedName>
        <fullName evidence="12">1,3-beta-glucanosyltransferase</fullName>
        <ecNumber evidence="12">2.4.1.-</ecNumber>
    </recommendedName>
</protein>
<keyword evidence="11" id="KW-0961">Cell wall biogenesis/degradation</keyword>
<keyword evidence="4 12" id="KW-0336">GPI-anchor</keyword>
<dbReference type="OrthoDB" id="421038at2759"/>
<organism evidence="13 14">
    <name type="scientific">Zygosaccharomyces rouxii</name>
    <dbReference type="NCBI Taxonomy" id="4956"/>
    <lineage>
        <taxon>Eukaryota</taxon>
        <taxon>Fungi</taxon>
        <taxon>Dikarya</taxon>
        <taxon>Ascomycota</taxon>
        <taxon>Saccharomycotina</taxon>
        <taxon>Saccharomycetes</taxon>
        <taxon>Saccharomycetales</taxon>
        <taxon>Saccharomycetaceae</taxon>
        <taxon>Zygosaccharomyces</taxon>
    </lineage>
</organism>
<comment type="function">
    <text evidence="12">Splits internally a 1,3-beta-glucan molecule and transfers the newly generated reducing end (the donor) to the non-reducing end of another 1,3-beta-glucan molecule (the acceptor) forming a 1,3-beta linkage, resulting in the elongation of 1,3-beta-glucan chains in the cell wall.</text>
</comment>
<evidence type="ECO:0000313" key="13">
    <source>
        <dbReference type="EMBL" id="GAV51705.1"/>
    </source>
</evidence>
<dbReference type="PANTHER" id="PTHR31468">
    <property type="entry name" value="1,3-BETA-GLUCANOSYLTRANSFERASE GAS1"/>
    <property type="match status" value="1"/>
</dbReference>
<evidence type="ECO:0000256" key="3">
    <source>
        <dbReference type="ARBA" id="ARBA00007528"/>
    </source>
</evidence>
<dbReference type="GO" id="GO:0005886">
    <property type="term" value="C:plasma membrane"/>
    <property type="evidence" value="ECO:0007669"/>
    <property type="project" value="UniProtKB-SubCell"/>
</dbReference>
<evidence type="ECO:0000256" key="2">
    <source>
        <dbReference type="ARBA" id="ARBA00004589"/>
    </source>
</evidence>
<dbReference type="GO" id="GO:0098552">
    <property type="term" value="C:side of membrane"/>
    <property type="evidence" value="ECO:0007669"/>
    <property type="project" value="UniProtKB-KW"/>
</dbReference>
<gene>
    <name evidence="13" type="ORF">ZYGR_0AF01760</name>
</gene>
<proteinExistence type="inferred from homology"/>
<keyword evidence="7 12" id="KW-0472">Membrane</keyword>
<dbReference type="InterPro" id="IPR004886">
    <property type="entry name" value="Glucanosyltransferase"/>
</dbReference>
<dbReference type="PANTHER" id="PTHR31468:SF4">
    <property type="entry name" value="1,3-BETA-GLUCANOSYLTRANSFERASE GAS3-RELATED"/>
    <property type="match status" value="1"/>
</dbReference>
<dbReference type="Gene3D" id="3.20.20.80">
    <property type="entry name" value="Glycosidases"/>
    <property type="match status" value="1"/>
</dbReference>
<dbReference type="GO" id="GO:0031505">
    <property type="term" value="P:fungal-type cell wall organization"/>
    <property type="evidence" value="ECO:0007669"/>
    <property type="project" value="TreeGrafter"/>
</dbReference>